<evidence type="ECO:0008006" key="3">
    <source>
        <dbReference type="Google" id="ProtNLM"/>
    </source>
</evidence>
<dbReference type="RefSeq" id="WP_007173880.1">
    <property type="nucleotide sequence ID" value="NZ_GG704781.1"/>
</dbReference>
<sequence>MKKTTFILFACAAIMAACNESKKATPVATEDTVAVDSVVYEGMTPAADCHGINYRLAMSQDSTMGFNLNQSYMKSETEVDTSFNYNGTAIAVTKTIDGKENNYFKLPLEENDTLFFMVLNDSTLRMVNAEFEEPVKTEGMSYDLKLVR</sequence>
<dbReference type="HOGENOM" id="CLU_138369_0_0_10"/>
<dbReference type="eggNOG" id="ENOG502ZWUW">
    <property type="taxonomic scope" value="Bacteria"/>
</dbReference>
<proteinExistence type="predicted"/>
<dbReference type="PROSITE" id="PS51257">
    <property type="entry name" value="PROKAR_LIPOPROTEIN"/>
    <property type="match status" value="1"/>
</dbReference>
<dbReference type="AlphaFoldDB" id="D1PXU2"/>
<organism evidence="1 2">
    <name type="scientific">Hallella bergensis DSM 17361</name>
    <dbReference type="NCBI Taxonomy" id="585502"/>
    <lineage>
        <taxon>Bacteria</taxon>
        <taxon>Pseudomonadati</taxon>
        <taxon>Bacteroidota</taxon>
        <taxon>Bacteroidia</taxon>
        <taxon>Bacteroidales</taxon>
        <taxon>Prevotellaceae</taxon>
        <taxon>Hallella</taxon>
    </lineage>
</organism>
<evidence type="ECO:0000313" key="1">
    <source>
        <dbReference type="EMBL" id="EFA43763.1"/>
    </source>
</evidence>
<accession>D1PXU2</accession>
<dbReference type="Proteomes" id="UP000003160">
    <property type="component" value="Unassembled WGS sequence"/>
</dbReference>
<gene>
    <name evidence="1" type="ORF">HMPREF0645_1777</name>
</gene>
<evidence type="ECO:0000313" key="2">
    <source>
        <dbReference type="Proteomes" id="UP000003160"/>
    </source>
</evidence>
<dbReference type="OrthoDB" id="5348860at2"/>
<dbReference type="EMBL" id="ACKS01000072">
    <property type="protein sequence ID" value="EFA43763.1"/>
    <property type="molecule type" value="Genomic_DNA"/>
</dbReference>
<dbReference type="Gene3D" id="2.40.128.640">
    <property type="match status" value="1"/>
</dbReference>
<name>D1PXU2_9BACT</name>
<keyword evidence="2" id="KW-1185">Reference proteome</keyword>
<reference evidence="1 2" key="1">
    <citation type="submission" date="2009-10" db="EMBL/GenBank/DDBJ databases">
        <authorList>
            <person name="Qin X."/>
            <person name="Bachman B."/>
            <person name="Battles P."/>
            <person name="Bell A."/>
            <person name="Bess C."/>
            <person name="Bickham C."/>
            <person name="Chaboub L."/>
            <person name="Chen D."/>
            <person name="Coyle M."/>
            <person name="Deiros D.R."/>
            <person name="Dinh H."/>
            <person name="Forbes L."/>
            <person name="Fowler G."/>
            <person name="Francisco L."/>
            <person name="Fu Q."/>
            <person name="Gubbala S."/>
            <person name="Hale W."/>
            <person name="Han Y."/>
            <person name="Hemphill L."/>
            <person name="Highlander S.K."/>
            <person name="Hirani K."/>
            <person name="Hogues M."/>
            <person name="Jackson L."/>
            <person name="Jakkamsetti A."/>
            <person name="Javaid M."/>
            <person name="Jiang H."/>
            <person name="Korchina V."/>
            <person name="Kovar C."/>
            <person name="Lara F."/>
            <person name="Lee S."/>
            <person name="Mata R."/>
            <person name="Mathew T."/>
            <person name="Moen C."/>
            <person name="Morales K."/>
            <person name="Munidasa M."/>
            <person name="Nazareth L."/>
            <person name="Ngo R."/>
            <person name="Nguyen L."/>
            <person name="Okwuonu G."/>
            <person name="Ongeri F."/>
            <person name="Patil S."/>
            <person name="Petrosino J."/>
            <person name="Pham C."/>
            <person name="Pham P."/>
            <person name="Pu L.-L."/>
            <person name="Puazo M."/>
            <person name="Raj R."/>
            <person name="Reid J."/>
            <person name="Rouhana J."/>
            <person name="Saada N."/>
            <person name="Shang Y."/>
            <person name="Simmons D."/>
            <person name="Thornton R."/>
            <person name="Warren J."/>
            <person name="Weissenberger G."/>
            <person name="Zhang J."/>
            <person name="Zhang L."/>
            <person name="Zhou C."/>
            <person name="Zhu D."/>
            <person name="Muzny D."/>
            <person name="Worley K."/>
            <person name="Gibbs R."/>
        </authorList>
    </citation>
    <scope>NUCLEOTIDE SEQUENCE [LARGE SCALE GENOMIC DNA]</scope>
    <source>
        <strain evidence="1 2">DSM 17361</strain>
    </source>
</reference>
<dbReference type="Pfam" id="PF04170">
    <property type="entry name" value="NlpE"/>
    <property type="match status" value="1"/>
</dbReference>
<dbReference type="InterPro" id="IPR007298">
    <property type="entry name" value="Cu-R_lipoprotein_NlpE"/>
</dbReference>
<protein>
    <recommendedName>
        <fullName evidence="3">Copper resistance protein NlpE</fullName>
    </recommendedName>
</protein>
<comment type="caution">
    <text evidence="1">The sequence shown here is derived from an EMBL/GenBank/DDBJ whole genome shotgun (WGS) entry which is preliminary data.</text>
</comment>